<name>I7J3Y9_BPPR1</name>
<accession>I7J3Y9</accession>
<dbReference type="RefSeq" id="YP_007236012.1">
    <property type="nucleotide sequence ID" value="NC_019909.1"/>
</dbReference>
<reference evidence="1 2" key="1">
    <citation type="submission" date="2012-06" db="EMBL/GenBank/DDBJ databases">
        <title>Genomic characterization of five bacteriophages specific for Yersinia species.</title>
        <authorList>
            <person name="Skurnik M."/>
            <person name="Nawaz A."/>
            <person name="Happonen L."/>
            <person name="Butcher S."/>
            <person name="Mattinen L."/>
        </authorList>
    </citation>
    <scope>NUCLEOTIDE SEQUENCE [LARGE SCALE GENOMIC DNA]</scope>
</reference>
<organismHost>
    <name type="scientific">Yersinia enterocolitica</name>
    <dbReference type="NCBI Taxonomy" id="630"/>
</organismHost>
<organism evidence="1 2">
    <name type="scientific">Yersinia phage phiR1-RT</name>
    <dbReference type="NCBI Taxonomy" id="1206558"/>
    <lineage>
        <taxon>Viruses</taxon>
        <taxon>Duplodnaviria</taxon>
        <taxon>Heunggongvirae</taxon>
        <taxon>Uroviricota</taxon>
        <taxon>Caudoviricetes</taxon>
        <taxon>Pantevenvirales</taxon>
        <taxon>Straboviridae</taxon>
        <taxon>Tevenvirinae</taxon>
        <taxon>Tegunavirus</taxon>
        <taxon>Tegunavirus r1rt</taxon>
    </lineage>
</organism>
<dbReference type="InterPro" id="IPR041948">
    <property type="entry name" value="Rnl1/2_C_sf"/>
</dbReference>
<proteinExistence type="predicted"/>
<gene>
    <name evidence="1" type="primary">g179</name>
    <name evidence="1" type="ORF">BN80_183</name>
</gene>
<keyword evidence="2" id="KW-1185">Reference proteome</keyword>
<dbReference type="GeneID" id="14295663"/>
<dbReference type="KEGG" id="vg:14295663"/>
<dbReference type="Gene3D" id="1.10.10.1810">
    <property type="entry name" value="RNA ligase"/>
    <property type="match status" value="1"/>
</dbReference>
<dbReference type="OrthoDB" id="41078at10239"/>
<sequence>MGLTCQDILVEAEREGIDINTAEMPSLVKKRLSTEVQNTIRSQWPELL</sequence>
<dbReference type="Proteomes" id="UP000002909">
    <property type="component" value="Segment"/>
</dbReference>
<evidence type="ECO:0000313" key="1">
    <source>
        <dbReference type="EMBL" id="CCI88753.1"/>
    </source>
</evidence>
<dbReference type="EMBL" id="HE956709">
    <property type="protein sequence ID" value="CCI88753.1"/>
    <property type="molecule type" value="Genomic_DNA"/>
</dbReference>
<evidence type="ECO:0000313" key="2">
    <source>
        <dbReference type="Proteomes" id="UP000002909"/>
    </source>
</evidence>
<protein>
    <submittedName>
        <fullName evidence="1">Uncharacterized protein</fullName>
    </submittedName>
</protein>